<organism evidence="10 11">
    <name type="scientific">Bacillus methanolicus (strain MGA3 / ATCC 53907)</name>
    <dbReference type="NCBI Taxonomy" id="796606"/>
    <lineage>
        <taxon>Bacteria</taxon>
        <taxon>Bacillati</taxon>
        <taxon>Bacillota</taxon>
        <taxon>Bacilli</taxon>
        <taxon>Bacillales</taxon>
        <taxon>Bacillaceae</taxon>
        <taxon>Bacillus</taxon>
    </lineage>
</organism>
<dbReference type="SUPFAM" id="SSF161111">
    <property type="entry name" value="Cation efflux protein transmembrane domain-like"/>
    <property type="match status" value="1"/>
</dbReference>
<name>I3EAV5_BACMM</name>
<dbReference type="InterPro" id="IPR050291">
    <property type="entry name" value="CDF_Transporter"/>
</dbReference>
<comment type="similarity">
    <text evidence="2">Belongs to the cation diffusion facilitator (CDF) transporter (TC 2.A.4) family.</text>
</comment>
<feature type="domain" description="Cation efflux protein transmembrane" evidence="8">
    <location>
        <begin position="15"/>
        <end position="209"/>
    </location>
</feature>
<dbReference type="STRING" id="796606.BMMGA3_12345"/>
<gene>
    <name evidence="10" type="ORF">BMMGA3_12345</name>
</gene>
<reference evidence="10 11" key="1">
    <citation type="journal article" date="2015" name="BMC Genomics">
        <title>Transcriptome analysis of thermophilic methylotrophic Bacillus methanolicus MGA3 using RNA-sequencing provides detailed insights into its previously uncharted transcriptional landscape.</title>
        <authorList>
            <person name="Irla M."/>
            <person name="Neshat A."/>
            <person name="Brautaset T."/>
            <person name="Ruckert C."/>
            <person name="Kalinowski J."/>
            <person name="Wendisch V.F."/>
        </authorList>
    </citation>
    <scope>NUCLEOTIDE SEQUENCE [LARGE SCALE GENOMIC DNA]</scope>
    <source>
        <strain evidence="11">MGA3 / ATCC 53907</strain>
    </source>
</reference>
<feature type="domain" description="Cation efflux protein cytoplasmic" evidence="9">
    <location>
        <begin position="217"/>
        <end position="294"/>
    </location>
</feature>
<keyword evidence="11" id="KW-1185">Reference proteome</keyword>
<dbReference type="Pfam" id="PF16916">
    <property type="entry name" value="ZT_dimer"/>
    <property type="match status" value="1"/>
</dbReference>
<keyword evidence="4 7" id="KW-0812">Transmembrane</keyword>
<keyword evidence="6 7" id="KW-0472">Membrane</keyword>
<dbReference type="GO" id="GO:0008324">
    <property type="term" value="F:monoatomic cation transmembrane transporter activity"/>
    <property type="evidence" value="ECO:0007669"/>
    <property type="project" value="InterPro"/>
</dbReference>
<sequence length="299" mass="32720">MEKVERFKKAEFAAIVGVAGNILLAIVKSVIGIYANSKALIADAVHSASDIAGSLAVYIGLRAAKRPPDEDHPYGHGKAESIAAIIVAILLLLAGIEIGKSSVEAFFDPIEPPKMIAVAAVIISIIIKEWMFRYKYNLGKKLNSNALIVNAYEHRSDVYSSIAALIGIGASIIGGKMGIDWLEYADPLAGVIVSMMVLKMAWNLGKESIHNTLDHVLHDEDTEELRKIIENVPEVKKIDMLHAREHGHYVIIDLKISVDPLMTVEEGHRVGKRVKKKLLDVANVQNVLVHINPYNGDND</sequence>
<accession>I3EAV5</accession>
<dbReference type="SUPFAM" id="SSF160240">
    <property type="entry name" value="Cation efflux protein cytoplasmic domain-like"/>
    <property type="match status" value="1"/>
</dbReference>
<dbReference type="Proteomes" id="UP000027602">
    <property type="component" value="Chromosome"/>
</dbReference>
<evidence type="ECO:0000313" key="11">
    <source>
        <dbReference type="Proteomes" id="UP000027602"/>
    </source>
</evidence>
<evidence type="ECO:0000259" key="8">
    <source>
        <dbReference type="Pfam" id="PF01545"/>
    </source>
</evidence>
<evidence type="ECO:0000256" key="6">
    <source>
        <dbReference type="ARBA" id="ARBA00023136"/>
    </source>
</evidence>
<feature type="transmembrane region" description="Helical" evidence="7">
    <location>
        <begin position="82"/>
        <end position="103"/>
    </location>
</feature>
<dbReference type="PANTHER" id="PTHR43840">
    <property type="entry name" value="MITOCHONDRIAL METAL TRANSPORTER 1-RELATED"/>
    <property type="match status" value="1"/>
</dbReference>
<dbReference type="FunFam" id="1.20.1510.10:FF:000006">
    <property type="entry name" value="Divalent cation efflux transporter"/>
    <property type="match status" value="1"/>
</dbReference>
<evidence type="ECO:0000256" key="4">
    <source>
        <dbReference type="ARBA" id="ARBA00022692"/>
    </source>
</evidence>
<comment type="subcellular location">
    <subcellularLocation>
        <location evidence="1">Membrane</location>
        <topology evidence="1">Multi-pass membrane protein</topology>
    </subcellularLocation>
</comment>
<dbReference type="HOGENOM" id="CLU_013430_3_6_9"/>
<dbReference type="eggNOG" id="COG0053">
    <property type="taxonomic scope" value="Bacteria"/>
</dbReference>
<evidence type="ECO:0000259" key="9">
    <source>
        <dbReference type="Pfam" id="PF16916"/>
    </source>
</evidence>
<dbReference type="GO" id="GO:0016020">
    <property type="term" value="C:membrane"/>
    <property type="evidence" value="ECO:0007669"/>
    <property type="project" value="UniProtKB-SubCell"/>
</dbReference>
<proteinExistence type="inferred from homology"/>
<dbReference type="NCBIfam" id="TIGR01297">
    <property type="entry name" value="CDF"/>
    <property type="match status" value="1"/>
</dbReference>
<dbReference type="AlphaFoldDB" id="I3EAV5"/>
<feature type="transmembrane region" description="Helical" evidence="7">
    <location>
        <begin position="12"/>
        <end position="34"/>
    </location>
</feature>
<evidence type="ECO:0000256" key="7">
    <source>
        <dbReference type="SAM" id="Phobius"/>
    </source>
</evidence>
<evidence type="ECO:0000313" key="10">
    <source>
        <dbReference type="EMBL" id="AIE60862.1"/>
    </source>
</evidence>
<dbReference type="KEGG" id="bmet:BMMGA3_12345"/>
<evidence type="ECO:0000256" key="5">
    <source>
        <dbReference type="ARBA" id="ARBA00022989"/>
    </source>
</evidence>
<dbReference type="PANTHER" id="PTHR43840:SF15">
    <property type="entry name" value="MITOCHONDRIAL METAL TRANSPORTER 1-RELATED"/>
    <property type="match status" value="1"/>
</dbReference>
<dbReference type="InterPro" id="IPR002524">
    <property type="entry name" value="Cation_efflux"/>
</dbReference>
<protein>
    <submittedName>
        <fullName evidence="10">Cation efflux transporter (Cadmium/zinc/cobalt)</fullName>
    </submittedName>
</protein>
<feature type="transmembrane region" description="Helical" evidence="7">
    <location>
        <begin position="115"/>
        <end position="132"/>
    </location>
</feature>
<dbReference type="InterPro" id="IPR027469">
    <property type="entry name" value="Cation_efflux_TMD_sf"/>
</dbReference>
<dbReference type="InterPro" id="IPR027470">
    <property type="entry name" value="Cation_efflux_CTD"/>
</dbReference>
<dbReference type="InterPro" id="IPR036837">
    <property type="entry name" value="Cation_efflux_CTD_sf"/>
</dbReference>
<dbReference type="OrthoDB" id="9806522at2"/>
<dbReference type="RefSeq" id="WP_004435981.1">
    <property type="nucleotide sequence ID" value="NZ_ADWW01000002.1"/>
</dbReference>
<feature type="transmembrane region" description="Helical" evidence="7">
    <location>
        <begin position="40"/>
        <end position="61"/>
    </location>
</feature>
<dbReference type="EMBL" id="CP007739">
    <property type="protein sequence ID" value="AIE60862.1"/>
    <property type="molecule type" value="Genomic_DNA"/>
</dbReference>
<evidence type="ECO:0000256" key="1">
    <source>
        <dbReference type="ARBA" id="ARBA00004141"/>
    </source>
</evidence>
<dbReference type="Pfam" id="PF01545">
    <property type="entry name" value="Cation_efflux"/>
    <property type="match status" value="1"/>
</dbReference>
<keyword evidence="3" id="KW-0813">Transport</keyword>
<dbReference type="InterPro" id="IPR058533">
    <property type="entry name" value="Cation_efflux_TM"/>
</dbReference>
<evidence type="ECO:0000256" key="2">
    <source>
        <dbReference type="ARBA" id="ARBA00008114"/>
    </source>
</evidence>
<dbReference type="Gene3D" id="1.20.1510.10">
    <property type="entry name" value="Cation efflux protein transmembrane domain"/>
    <property type="match status" value="1"/>
</dbReference>
<dbReference type="Gene3D" id="3.30.70.1350">
    <property type="entry name" value="Cation efflux protein, cytoplasmic domain"/>
    <property type="match status" value="1"/>
</dbReference>
<evidence type="ECO:0000256" key="3">
    <source>
        <dbReference type="ARBA" id="ARBA00022448"/>
    </source>
</evidence>
<keyword evidence="5 7" id="KW-1133">Transmembrane helix</keyword>